<feature type="domain" description="SnoaL-like" evidence="1">
    <location>
        <begin position="7"/>
        <end position="131"/>
    </location>
</feature>
<dbReference type="eggNOG" id="COG5517">
    <property type="taxonomic scope" value="Bacteria"/>
</dbReference>
<dbReference type="SUPFAM" id="SSF54427">
    <property type="entry name" value="NTF2-like"/>
    <property type="match status" value="1"/>
</dbReference>
<dbReference type="GO" id="GO:0051213">
    <property type="term" value="F:dioxygenase activity"/>
    <property type="evidence" value="ECO:0007669"/>
    <property type="project" value="UniProtKB-KW"/>
</dbReference>
<evidence type="ECO:0000259" key="1">
    <source>
        <dbReference type="Pfam" id="PF13577"/>
    </source>
</evidence>
<dbReference type="AlphaFoldDB" id="A0A081RA13"/>
<dbReference type="InterPro" id="IPR037401">
    <property type="entry name" value="SnoaL-like"/>
</dbReference>
<keyword evidence="2" id="KW-0560">Oxidoreductase</keyword>
<comment type="caution">
    <text evidence="2">The sequence shown here is derived from an EMBL/GenBank/DDBJ whole genome shotgun (WGS) entry which is preliminary data.</text>
</comment>
<dbReference type="OrthoDB" id="581683at2"/>
<dbReference type="EMBL" id="JFHR01000056">
    <property type="protein sequence ID" value="KEQ52036.1"/>
    <property type="molecule type" value="Genomic_DNA"/>
</dbReference>
<dbReference type="PATRIC" id="fig|46429.4.peg.3707"/>
<name>A0A081RA13_SPHCR</name>
<dbReference type="Proteomes" id="UP000028411">
    <property type="component" value="Unassembled WGS sequence"/>
</dbReference>
<gene>
    <name evidence="2" type="ORF">BV95_03720</name>
</gene>
<reference evidence="2 3" key="1">
    <citation type="submission" date="2014-02" db="EMBL/GenBank/DDBJ databases">
        <title>Whole genome sequence of Sphingobium chlorophenolicum NBRC 16172.</title>
        <authorList>
            <person name="Gan H.M."/>
            <person name="Gan H.Y."/>
            <person name="Chew T.H."/>
            <person name="Savka M.A."/>
        </authorList>
    </citation>
    <scope>NUCLEOTIDE SEQUENCE [LARGE SCALE GENOMIC DNA]</scope>
    <source>
        <strain evidence="2 3">NBRC 16172</strain>
    </source>
</reference>
<evidence type="ECO:0000313" key="2">
    <source>
        <dbReference type="EMBL" id="KEQ52036.1"/>
    </source>
</evidence>
<dbReference type="Gene3D" id="3.10.450.50">
    <property type="match status" value="1"/>
</dbReference>
<evidence type="ECO:0000313" key="3">
    <source>
        <dbReference type="Proteomes" id="UP000028411"/>
    </source>
</evidence>
<sequence length="139" mass="15392">MTDLAILEARLECARIVAAFAYHVDHREFDRAAALFAEDGVFERPDLLATGRAEIAAIWEGRPAHVVTRHLCGIPHFAAIGPEEVETVTYFTLYHLEHEGEGLPKAGPTAVAQFHDRFRLTAEGWRIAHRRGVPAILGA</sequence>
<dbReference type="RefSeq" id="WP_037455459.1">
    <property type="nucleotide sequence ID" value="NZ_JFHR01000056.1"/>
</dbReference>
<dbReference type="InterPro" id="IPR032710">
    <property type="entry name" value="NTF2-like_dom_sf"/>
</dbReference>
<proteinExistence type="predicted"/>
<keyword evidence="2" id="KW-0223">Dioxygenase</keyword>
<dbReference type="Pfam" id="PF13577">
    <property type="entry name" value="SnoaL_4"/>
    <property type="match status" value="1"/>
</dbReference>
<organism evidence="2 3">
    <name type="scientific">Sphingobium chlorophenolicum</name>
    <dbReference type="NCBI Taxonomy" id="46429"/>
    <lineage>
        <taxon>Bacteria</taxon>
        <taxon>Pseudomonadati</taxon>
        <taxon>Pseudomonadota</taxon>
        <taxon>Alphaproteobacteria</taxon>
        <taxon>Sphingomonadales</taxon>
        <taxon>Sphingomonadaceae</taxon>
        <taxon>Sphingobium</taxon>
    </lineage>
</organism>
<accession>A0A081RA13</accession>
<dbReference type="CDD" id="cd00531">
    <property type="entry name" value="NTF2_like"/>
    <property type="match status" value="1"/>
</dbReference>
<protein>
    <submittedName>
        <fullName evidence="2">Putative aromatic ring hydroxylating dioxygenase beta subunit</fullName>
    </submittedName>
</protein>